<dbReference type="Proteomes" id="UP000324832">
    <property type="component" value="Unassembled WGS sequence"/>
</dbReference>
<protein>
    <submittedName>
        <fullName evidence="1">Uncharacterized protein</fullName>
    </submittedName>
</protein>
<evidence type="ECO:0000313" key="1">
    <source>
        <dbReference type="EMBL" id="VVC87369.1"/>
    </source>
</evidence>
<keyword evidence="2" id="KW-1185">Reference proteome</keyword>
<gene>
    <name evidence="1" type="ORF">LSINAPIS_LOCUS995</name>
</gene>
<proteinExistence type="predicted"/>
<sequence length="186" mass="21385">MMQNTFSDFKSDLDIKISKIGENTENIRLELDALSALMNEFKKQLCSLRNDQKTTSEQVLQLSEKQEALCKEMGDVQISIDFTNKINEDVKLRVLKLEKDVKNSDNSLSKILSLKSKIEILEEQARSYNIDISGIPEKRSENLIELMETICRSICFAIDRKDIIAIHRVPQALLQVNRPKNMIVKL</sequence>
<organism evidence="1 2">
    <name type="scientific">Leptidea sinapis</name>
    <dbReference type="NCBI Taxonomy" id="189913"/>
    <lineage>
        <taxon>Eukaryota</taxon>
        <taxon>Metazoa</taxon>
        <taxon>Ecdysozoa</taxon>
        <taxon>Arthropoda</taxon>
        <taxon>Hexapoda</taxon>
        <taxon>Insecta</taxon>
        <taxon>Pterygota</taxon>
        <taxon>Neoptera</taxon>
        <taxon>Endopterygota</taxon>
        <taxon>Lepidoptera</taxon>
        <taxon>Glossata</taxon>
        <taxon>Ditrysia</taxon>
        <taxon>Papilionoidea</taxon>
        <taxon>Pieridae</taxon>
        <taxon>Dismorphiinae</taxon>
        <taxon>Leptidea</taxon>
    </lineage>
</organism>
<accession>A0A5E4PMV8</accession>
<dbReference type="AlphaFoldDB" id="A0A5E4PMV8"/>
<name>A0A5E4PMV8_9NEOP</name>
<evidence type="ECO:0000313" key="2">
    <source>
        <dbReference type="Proteomes" id="UP000324832"/>
    </source>
</evidence>
<dbReference type="EMBL" id="FZQP02000115">
    <property type="protein sequence ID" value="VVC87369.1"/>
    <property type="molecule type" value="Genomic_DNA"/>
</dbReference>
<reference evidence="1 2" key="1">
    <citation type="submission" date="2017-07" db="EMBL/GenBank/DDBJ databases">
        <authorList>
            <person name="Talla V."/>
            <person name="Backstrom N."/>
        </authorList>
    </citation>
    <scope>NUCLEOTIDE SEQUENCE [LARGE SCALE GENOMIC DNA]</scope>
</reference>